<keyword evidence="1" id="KW-0812">Transmembrane</keyword>
<keyword evidence="3" id="KW-1185">Reference proteome</keyword>
<keyword evidence="1" id="KW-0472">Membrane</keyword>
<evidence type="ECO:0008006" key="4">
    <source>
        <dbReference type="Google" id="ProtNLM"/>
    </source>
</evidence>
<reference evidence="3" key="1">
    <citation type="journal article" date="2023" name="Commun. Biol.">
        <title>Genome analysis of Parmales, the sister group of diatoms, reveals the evolutionary specialization of diatoms from phago-mixotrophs to photoautotrophs.</title>
        <authorList>
            <person name="Ban H."/>
            <person name="Sato S."/>
            <person name="Yoshikawa S."/>
            <person name="Yamada K."/>
            <person name="Nakamura Y."/>
            <person name="Ichinomiya M."/>
            <person name="Sato N."/>
            <person name="Blanc-Mathieu R."/>
            <person name="Endo H."/>
            <person name="Kuwata A."/>
            <person name="Ogata H."/>
        </authorList>
    </citation>
    <scope>NUCLEOTIDE SEQUENCE [LARGE SCALE GENOMIC DNA]</scope>
</reference>
<dbReference type="Proteomes" id="UP001165065">
    <property type="component" value="Unassembled WGS sequence"/>
</dbReference>
<sequence length="867" mass="97416">MFNKQLSRANKLESRMEMEPTDKISLAQNGGFKLYHPDRHVKMKIISAILLVVACVGTAFTAGVTIGASQAGQSQYAAEKKTMDMYQAEWWSSSDSSEEEDTSSAIEDNVSYGGYCWSCSENSESRMWNWWFGWGACECHDGWIGSCCDVSMEAVDGGFGEWQDPNECVADNGLGCGLGKRTKTRLCDNPSPKNGGTPCMGAYSLEEVCNLGDCADDGDGHIYSIMGYGEYLIAKAETFQNNLHTTVNDLWEVGLCDLMASTNKIQAAYFNSLGSTVMFEGVNFLRGFKWWGLGSFGDFFAGERWEKPVTGEEIEIVPYTAVTGFNYGKDFMNDFFTADKNPSWEDDSGHDSAIAMLTGALKNGDATCLTHVMEPRFPFDHEMLMQGAWDGFTWFNYNELKYASNGDFGYHLVNQRSEAFHGTKDVLGLLMTETVFSVHLSYNADLDQFELDLDDMAQFSKENQPNGEGVIDGYAGLGGKATFKFDNDMGVDDKMIYGRLKTTSITYDGVTYDEDDFADPAVMEAEANNKWIGWRYAEKVIMSSLLAQTNLILHVKGLHLELAAAFQGVTIRSFKNEVEHPIRRLLDQFTHRSVQATNGNFDLLFEHKAAEFSLAPLYYQAQLTMIEWYINNKPLSMATLSMEEFAEERNMTQFSAKPDKDANGKPTKFFWRWHYRALKAQNMYKDMINCWVDKNYAGDWNSLVNDESVKGWWNLMKEKLPSMNQAVTQHPSWISNGELTQDSFTKVASTLMTWVSHIHEDVGHSAAYVVYNPVHTPMMVPKDGVGVPFNSFAFNTNAYRTFVFLERAKLLEDPAEFWFDDAKGDKQCYTAMQTTYTDLGANDDAFSECGETGFYSCVEAVETSVSS</sequence>
<evidence type="ECO:0000313" key="2">
    <source>
        <dbReference type="EMBL" id="GMI37481.1"/>
    </source>
</evidence>
<name>A0A9W7G8F1_9STRA</name>
<protein>
    <recommendedName>
        <fullName evidence="4">Lipoxygenase domain-containing protein</fullName>
    </recommendedName>
</protein>
<keyword evidence="1" id="KW-1133">Transmembrane helix</keyword>
<gene>
    <name evidence="2" type="ORF">TrCOL_g7517</name>
</gene>
<evidence type="ECO:0000313" key="3">
    <source>
        <dbReference type="Proteomes" id="UP001165065"/>
    </source>
</evidence>
<feature type="transmembrane region" description="Helical" evidence="1">
    <location>
        <begin position="45"/>
        <end position="66"/>
    </location>
</feature>
<accession>A0A9W7G8F1</accession>
<organism evidence="2 3">
    <name type="scientific">Triparma columacea</name>
    <dbReference type="NCBI Taxonomy" id="722753"/>
    <lineage>
        <taxon>Eukaryota</taxon>
        <taxon>Sar</taxon>
        <taxon>Stramenopiles</taxon>
        <taxon>Ochrophyta</taxon>
        <taxon>Bolidophyceae</taxon>
        <taxon>Parmales</taxon>
        <taxon>Triparmaceae</taxon>
        <taxon>Triparma</taxon>
    </lineage>
</organism>
<proteinExistence type="predicted"/>
<dbReference type="PROSITE" id="PS50092">
    <property type="entry name" value="TSP1"/>
    <property type="match status" value="1"/>
</dbReference>
<dbReference type="OrthoDB" id="446173at2759"/>
<comment type="caution">
    <text evidence="2">The sequence shown here is derived from an EMBL/GenBank/DDBJ whole genome shotgun (WGS) entry which is preliminary data.</text>
</comment>
<dbReference type="AlphaFoldDB" id="A0A9W7G8F1"/>
<evidence type="ECO:0000256" key="1">
    <source>
        <dbReference type="SAM" id="Phobius"/>
    </source>
</evidence>
<dbReference type="EMBL" id="BRYA01000074">
    <property type="protein sequence ID" value="GMI37481.1"/>
    <property type="molecule type" value="Genomic_DNA"/>
</dbReference>
<dbReference type="InterPro" id="IPR000884">
    <property type="entry name" value="TSP1_rpt"/>
</dbReference>
<dbReference type="Gene3D" id="2.20.100.10">
    <property type="entry name" value="Thrombospondin type-1 (TSP1) repeat"/>
    <property type="match status" value="1"/>
</dbReference>
<dbReference type="SUPFAM" id="SSF82895">
    <property type="entry name" value="TSP-1 type 1 repeat"/>
    <property type="match status" value="1"/>
</dbReference>
<dbReference type="InterPro" id="IPR036383">
    <property type="entry name" value="TSP1_rpt_sf"/>
</dbReference>